<dbReference type="GO" id="GO:0005737">
    <property type="term" value="C:cytoplasm"/>
    <property type="evidence" value="ECO:0007669"/>
    <property type="project" value="TreeGrafter"/>
</dbReference>
<dbReference type="SUPFAM" id="SSF56042">
    <property type="entry name" value="PurM C-terminal domain-like"/>
    <property type="match status" value="1"/>
</dbReference>
<dbReference type="AlphaFoldDB" id="A0A9D9NRW0"/>
<accession>A0A9D9NRW0</accession>
<dbReference type="Proteomes" id="UP000823750">
    <property type="component" value="Unassembled WGS sequence"/>
</dbReference>
<organism evidence="1 2">
    <name type="scientific">Candidatus Cryptobacteroides excrementavium</name>
    <dbReference type="NCBI Taxonomy" id="2840759"/>
    <lineage>
        <taxon>Bacteria</taxon>
        <taxon>Pseudomonadati</taxon>
        <taxon>Bacteroidota</taxon>
        <taxon>Bacteroidia</taxon>
        <taxon>Bacteroidales</taxon>
        <taxon>Candidatus Cryptobacteroides</taxon>
    </lineage>
</organism>
<evidence type="ECO:0000313" key="1">
    <source>
        <dbReference type="EMBL" id="MBO8485449.1"/>
    </source>
</evidence>
<sequence>MKENSSVLYSEYIIDGVKMDSTPARMLMECMPPDRQKTVAASAGGVVMDETKDPVPGHTKTDSSMIYEYAQSIRASNSGERGFQSGYPSFYTRLRIASAVIGSLWKKGHFGLGNLHIGLRWLWDATPLGNMAAFYTSSEAAGEYIYDLGITLDDFSLEETDGECLFEASILKASQGMEDESDEGVMSGDGGHDRIWMSDERACPDKTDSKGGSRLIYIPFDTCPHRLGGSLLEQSTGPLNDRSPEIQDPDYFIDCYEVVRELVEDNVVMAGITVGDGGLMTAAGKLCRHSGATLDLAGVMSSYMENDAVKILFAEIPGILIQIHDSDYDYVDGQLLLQDIAYYPVGRPGRKDGRIMVSGNMRSDVASILASLMYGQGASEGED</sequence>
<proteinExistence type="predicted"/>
<evidence type="ECO:0000313" key="2">
    <source>
        <dbReference type="Proteomes" id="UP000823750"/>
    </source>
</evidence>
<dbReference type="Gene3D" id="3.90.650.10">
    <property type="entry name" value="PurM-like C-terminal domain"/>
    <property type="match status" value="1"/>
</dbReference>
<dbReference type="EMBL" id="JADILX010000060">
    <property type="protein sequence ID" value="MBO8485449.1"/>
    <property type="molecule type" value="Genomic_DNA"/>
</dbReference>
<reference evidence="1" key="1">
    <citation type="submission" date="2020-10" db="EMBL/GenBank/DDBJ databases">
        <authorList>
            <person name="Gilroy R."/>
        </authorList>
    </citation>
    <scope>NUCLEOTIDE SEQUENCE</scope>
    <source>
        <strain evidence="1">B2-16538</strain>
    </source>
</reference>
<dbReference type="PANTHER" id="PTHR10099">
    <property type="entry name" value="PHOSPHORIBOSYLFORMYLGLYCINAMIDINE SYNTHASE"/>
    <property type="match status" value="1"/>
</dbReference>
<name>A0A9D9NRW0_9BACT</name>
<dbReference type="GO" id="GO:0006164">
    <property type="term" value="P:purine nucleotide biosynthetic process"/>
    <property type="evidence" value="ECO:0007669"/>
    <property type="project" value="TreeGrafter"/>
</dbReference>
<protein>
    <submittedName>
        <fullName evidence="1">Uncharacterized protein</fullName>
    </submittedName>
</protein>
<dbReference type="PANTHER" id="PTHR10099:SF1">
    <property type="entry name" value="PHOSPHORIBOSYLFORMYLGLYCINAMIDINE SYNTHASE"/>
    <property type="match status" value="1"/>
</dbReference>
<reference evidence="1" key="2">
    <citation type="journal article" date="2021" name="PeerJ">
        <title>Extensive microbial diversity within the chicken gut microbiome revealed by metagenomics and culture.</title>
        <authorList>
            <person name="Gilroy R."/>
            <person name="Ravi A."/>
            <person name="Getino M."/>
            <person name="Pursley I."/>
            <person name="Horton D.L."/>
            <person name="Alikhan N.F."/>
            <person name="Baker D."/>
            <person name="Gharbi K."/>
            <person name="Hall N."/>
            <person name="Watson M."/>
            <person name="Adriaenssens E.M."/>
            <person name="Foster-Nyarko E."/>
            <person name="Jarju S."/>
            <person name="Secka A."/>
            <person name="Antonio M."/>
            <person name="Oren A."/>
            <person name="Chaudhuri R.R."/>
            <person name="La Ragione R."/>
            <person name="Hildebrand F."/>
            <person name="Pallen M.J."/>
        </authorList>
    </citation>
    <scope>NUCLEOTIDE SEQUENCE</scope>
    <source>
        <strain evidence="1">B2-16538</strain>
    </source>
</reference>
<comment type="caution">
    <text evidence="1">The sequence shown here is derived from an EMBL/GenBank/DDBJ whole genome shotgun (WGS) entry which is preliminary data.</text>
</comment>
<dbReference type="GO" id="GO:0004642">
    <property type="term" value="F:phosphoribosylformylglycinamidine synthase activity"/>
    <property type="evidence" value="ECO:0007669"/>
    <property type="project" value="TreeGrafter"/>
</dbReference>
<dbReference type="InterPro" id="IPR036676">
    <property type="entry name" value="PurM-like_C_sf"/>
</dbReference>
<gene>
    <name evidence="1" type="ORF">IAB78_03390</name>
</gene>